<dbReference type="EMBL" id="CT868055">
    <property type="protein sequence ID" value="CAK67945.1"/>
    <property type="molecule type" value="Genomic_DNA"/>
</dbReference>
<protein>
    <submittedName>
        <fullName evidence="1">Uncharacterized protein</fullName>
    </submittedName>
</protein>
<dbReference type="InParanoid" id="A0CAX8"/>
<dbReference type="AlphaFoldDB" id="A0CAX8"/>
<dbReference type="GeneID" id="5021127"/>
<keyword evidence="2" id="KW-1185">Reference proteome</keyword>
<dbReference type="Proteomes" id="UP000000600">
    <property type="component" value="Unassembled WGS sequence"/>
</dbReference>
<dbReference type="OMA" id="FNCHLAD"/>
<dbReference type="OrthoDB" id="289785at2759"/>
<gene>
    <name evidence="1" type="ORF">GSPATT00036726001</name>
</gene>
<sequence length="474" mass="55560">MNLLGLSVFLSLIGLKVINLFLKYIIPIQYSKHQYLLGKFWNRNESFLYLQGTQSVLMSRTFAEGSQKYFYFSEKLSNYKSVQLIIQIHFTHTKMASHTMSKDMETDKYYLIDNVTAEVKQINKNGDYIKKFNIELTGKANYSERVAKAQGDQAYMPYSTKVLQTKPNLYTPQTDKFDGYAQLPRTLQEPYINNTRKRPKTTIEATKYLLEGKEKNKKYLIGKQLQHITGTIHDYFKAKQEGKIEILKMRTETQMQDFVSGGSVKIINGHELTQPQVLHNPPEKRAQSASRIKYDTLPQTTETRAQTSQQSRVIVPLEEQKLKSMQSYGTLNQELQNTESKALFQSRTYIQTSQSKRSQNVIDQNVQLYNIPHFQERLDIFKKEIQSFTLPQTKEIKQITSKGRFNCHLADNKEHYMQDRLMMKLCIVFIFHKVQPEQFKSNESPKKQEMEKQRRILAKMKETDMLTRNLKLKL</sequence>
<organism evidence="1 2">
    <name type="scientific">Paramecium tetraurelia</name>
    <dbReference type="NCBI Taxonomy" id="5888"/>
    <lineage>
        <taxon>Eukaryota</taxon>
        <taxon>Sar</taxon>
        <taxon>Alveolata</taxon>
        <taxon>Ciliophora</taxon>
        <taxon>Intramacronucleata</taxon>
        <taxon>Oligohymenophorea</taxon>
        <taxon>Peniculida</taxon>
        <taxon>Parameciidae</taxon>
        <taxon>Paramecium</taxon>
    </lineage>
</organism>
<dbReference type="eggNOG" id="ENOG502SSQS">
    <property type="taxonomic scope" value="Eukaryota"/>
</dbReference>
<evidence type="ECO:0000313" key="1">
    <source>
        <dbReference type="EMBL" id="CAK67945.1"/>
    </source>
</evidence>
<evidence type="ECO:0000313" key="2">
    <source>
        <dbReference type="Proteomes" id="UP000000600"/>
    </source>
</evidence>
<dbReference type="KEGG" id="ptm:GSPATT00036726001"/>
<name>A0CAX8_PARTE</name>
<dbReference type="HOGENOM" id="CLU_576794_0_0_1"/>
<reference evidence="1 2" key="1">
    <citation type="journal article" date="2006" name="Nature">
        <title>Global trends of whole-genome duplications revealed by the ciliate Paramecium tetraurelia.</title>
        <authorList>
            <consortium name="Genoscope"/>
            <person name="Aury J.-M."/>
            <person name="Jaillon O."/>
            <person name="Duret L."/>
            <person name="Noel B."/>
            <person name="Jubin C."/>
            <person name="Porcel B.M."/>
            <person name="Segurens B."/>
            <person name="Daubin V."/>
            <person name="Anthouard V."/>
            <person name="Aiach N."/>
            <person name="Arnaiz O."/>
            <person name="Billaut A."/>
            <person name="Beisson J."/>
            <person name="Blanc I."/>
            <person name="Bouhouche K."/>
            <person name="Camara F."/>
            <person name="Duharcourt S."/>
            <person name="Guigo R."/>
            <person name="Gogendeau D."/>
            <person name="Katinka M."/>
            <person name="Keller A.-M."/>
            <person name="Kissmehl R."/>
            <person name="Klotz C."/>
            <person name="Koll F."/>
            <person name="Le Moue A."/>
            <person name="Lepere C."/>
            <person name="Malinsky S."/>
            <person name="Nowacki M."/>
            <person name="Nowak J.K."/>
            <person name="Plattner H."/>
            <person name="Poulain J."/>
            <person name="Ruiz F."/>
            <person name="Serrano V."/>
            <person name="Zagulski M."/>
            <person name="Dessen P."/>
            <person name="Betermier M."/>
            <person name="Weissenbach J."/>
            <person name="Scarpelli C."/>
            <person name="Schachter V."/>
            <person name="Sperling L."/>
            <person name="Meyer E."/>
            <person name="Cohen J."/>
            <person name="Wincker P."/>
        </authorList>
    </citation>
    <scope>NUCLEOTIDE SEQUENCE [LARGE SCALE GENOMIC DNA]</scope>
    <source>
        <strain evidence="1 2">Stock d4-2</strain>
    </source>
</reference>
<accession>A0CAX8</accession>
<dbReference type="RefSeq" id="XP_001435342.1">
    <property type="nucleotide sequence ID" value="XM_001435305.1"/>
</dbReference>
<proteinExistence type="predicted"/>